<feature type="transmembrane region" description="Helical" evidence="2">
    <location>
        <begin position="124"/>
        <end position="145"/>
    </location>
</feature>
<feature type="region of interest" description="Disordered" evidence="1">
    <location>
        <begin position="1"/>
        <end position="26"/>
    </location>
</feature>
<dbReference type="RefSeq" id="WP_309152582.1">
    <property type="nucleotide sequence ID" value="NZ_CP133568.1"/>
</dbReference>
<evidence type="ECO:0000259" key="3">
    <source>
        <dbReference type="Pfam" id="PF13539"/>
    </source>
</evidence>
<name>A0ABY9PAI1_9GAMM</name>
<dbReference type="Gene3D" id="3.30.1380.10">
    <property type="match status" value="1"/>
</dbReference>
<dbReference type="Pfam" id="PF13539">
    <property type="entry name" value="Peptidase_M15_4"/>
    <property type="match status" value="1"/>
</dbReference>
<feature type="transmembrane region" description="Helical" evidence="2">
    <location>
        <begin position="201"/>
        <end position="220"/>
    </location>
</feature>
<protein>
    <submittedName>
        <fullName evidence="4">M15 family metallopeptidase</fullName>
    </submittedName>
</protein>
<sequence>MGLRRATTDSRWRRTPRPTRRSAPTACRDAAARAQRAALCGFPCLLGFARSATARRSGFPLPRSGSDDSAYPVADPHGLLSILGLVETGSRAFSANANAAVNSSANRRDAPALAPQSQDEARRVVWLAVTVSFLVFAVVAWLAMFPGARDEAGGRAGRMLQRGSAFIERLRRRASQQTRESGQELRTKSAGYARRVSRSKYFLIAAAVMVIVPVSLILGLRQKVILDGGTDPVPVATSSQIRELLEGENLVPPEPPPPEVFVEAERELAQLSPSARLSIAAPEEIVSADRRWEQIDRDFRQRVLAIYKVMEGRGIKMVLVEGFRSAKRQAELAAAGKATRAGAGQSCHQYGLAVDSAPIRNGKLQWDMNDPWTRDAYHLYGQLAQEAGLEWGGSWRSIKDYVHLEQKDRCRAARRAAGAG</sequence>
<proteinExistence type="predicted"/>
<feature type="domain" description="Peptidase M15C" evidence="3">
    <location>
        <begin position="342"/>
        <end position="405"/>
    </location>
</feature>
<dbReference type="EMBL" id="CP133568">
    <property type="protein sequence ID" value="WMT04067.1"/>
    <property type="molecule type" value="Genomic_DNA"/>
</dbReference>
<feature type="compositionally biased region" description="Basic and acidic residues" evidence="1">
    <location>
        <begin position="1"/>
        <end position="12"/>
    </location>
</feature>
<keyword evidence="5" id="KW-1185">Reference proteome</keyword>
<dbReference type="InterPro" id="IPR009045">
    <property type="entry name" value="Zn_M74/Hedgehog-like"/>
</dbReference>
<dbReference type="Proteomes" id="UP001229313">
    <property type="component" value="Chromosome"/>
</dbReference>
<organism evidence="4 5">
    <name type="scientific">Lysobacter yananisis</name>
    <dbReference type="NCBI Taxonomy" id="1003114"/>
    <lineage>
        <taxon>Bacteria</taxon>
        <taxon>Pseudomonadati</taxon>
        <taxon>Pseudomonadota</taxon>
        <taxon>Gammaproteobacteria</taxon>
        <taxon>Lysobacterales</taxon>
        <taxon>Lysobacteraceae</taxon>
        <taxon>Lysobacter</taxon>
    </lineage>
</organism>
<evidence type="ECO:0000313" key="5">
    <source>
        <dbReference type="Proteomes" id="UP001229313"/>
    </source>
</evidence>
<reference evidence="4 5" key="1">
    <citation type="submission" date="2023-08" db="EMBL/GenBank/DDBJ databases">
        <title>The whole genome sequence of Lysobacter yananisis.</title>
        <authorList>
            <person name="Sun H."/>
        </authorList>
    </citation>
    <scope>NUCLEOTIDE SEQUENCE [LARGE SCALE GENOMIC DNA]</scope>
    <source>
        <strain evidence="4 5">SNNU513</strain>
    </source>
</reference>
<evidence type="ECO:0000313" key="4">
    <source>
        <dbReference type="EMBL" id="WMT04067.1"/>
    </source>
</evidence>
<gene>
    <name evidence="4" type="ORF">RDV84_04230</name>
</gene>
<keyword evidence="2" id="KW-0812">Transmembrane</keyword>
<keyword evidence="2" id="KW-1133">Transmembrane helix</keyword>
<dbReference type="CDD" id="cd14845">
    <property type="entry name" value="L-Ala-D-Glu_peptidase_like"/>
    <property type="match status" value="1"/>
</dbReference>
<dbReference type="InterPro" id="IPR039561">
    <property type="entry name" value="Peptidase_M15C"/>
</dbReference>
<evidence type="ECO:0000256" key="2">
    <source>
        <dbReference type="SAM" id="Phobius"/>
    </source>
</evidence>
<accession>A0ABY9PAI1</accession>
<evidence type="ECO:0000256" key="1">
    <source>
        <dbReference type="SAM" id="MobiDB-lite"/>
    </source>
</evidence>
<dbReference type="SUPFAM" id="SSF55166">
    <property type="entry name" value="Hedgehog/DD-peptidase"/>
    <property type="match status" value="1"/>
</dbReference>
<keyword evidence="2" id="KW-0472">Membrane</keyword>